<dbReference type="AlphaFoldDB" id="A0A399EE13"/>
<sequence>MNTLDVKLRLNNLHCFEEGDGIGSAEPYLWTVFFKIDGDTARVSPALALTGTATVRSTPGNQGDLPNHDVDPGENVPVPAAIGEFRTRLKPIPLEQPVGGVEEVGGVVGVIAVLMEEDNTPNSAIAKGHAALDKAVRESLDALVPTLNFAHQEPTDAEIEQMKARIGAAVTKAVKDDVSVWEWLGGFGNMDDRIGSEVFRFSHKELERAGAGGLEIRKRFKNEGDWELQGRVTASPVSTAVGRLQVTLRGIPAAAAVVPVRVTGPGFSKSVGRSTTLTDLPPGTYTITARTFTTGLPGKPTCRFHTPDLPTQQRTVAVGQTASVSVSYTSEPCGA</sequence>
<evidence type="ECO:0000256" key="1">
    <source>
        <dbReference type="SAM" id="MobiDB-lite"/>
    </source>
</evidence>
<feature type="region of interest" description="Disordered" evidence="1">
    <location>
        <begin position="54"/>
        <end position="74"/>
    </location>
</feature>
<name>A0A399EE13_9DEIN</name>
<dbReference type="RefSeq" id="WP_119315503.1">
    <property type="nucleotide sequence ID" value="NZ_QXDL01000106.1"/>
</dbReference>
<comment type="caution">
    <text evidence="2">The sequence shown here is derived from an EMBL/GenBank/DDBJ whole genome shotgun (WGS) entry which is preliminary data.</text>
</comment>
<proteinExistence type="predicted"/>
<evidence type="ECO:0000313" key="3">
    <source>
        <dbReference type="Proteomes" id="UP000265715"/>
    </source>
</evidence>
<dbReference type="OrthoDB" id="1492065at2"/>
<organism evidence="2 3">
    <name type="scientific">Calidithermus terrae</name>
    <dbReference type="NCBI Taxonomy" id="1408545"/>
    <lineage>
        <taxon>Bacteria</taxon>
        <taxon>Thermotogati</taxon>
        <taxon>Deinococcota</taxon>
        <taxon>Deinococci</taxon>
        <taxon>Thermales</taxon>
        <taxon>Thermaceae</taxon>
        <taxon>Calidithermus</taxon>
    </lineage>
</organism>
<keyword evidence="3" id="KW-1185">Reference proteome</keyword>
<dbReference type="EMBL" id="QXDL01000106">
    <property type="protein sequence ID" value="RIH82874.1"/>
    <property type="molecule type" value="Genomic_DNA"/>
</dbReference>
<reference evidence="2 3" key="1">
    <citation type="submission" date="2018-08" db="EMBL/GenBank/DDBJ databases">
        <title>Meiothermus terrae DSM 26712 genome sequencing project.</title>
        <authorList>
            <person name="Da Costa M.S."/>
            <person name="Albuquerque L."/>
            <person name="Raposo P."/>
            <person name="Froufe H.J.C."/>
            <person name="Barroso C.S."/>
            <person name="Egas C."/>
        </authorList>
    </citation>
    <scope>NUCLEOTIDE SEQUENCE [LARGE SCALE GENOMIC DNA]</scope>
    <source>
        <strain evidence="2 3">DSM 26712</strain>
    </source>
</reference>
<dbReference type="Proteomes" id="UP000265715">
    <property type="component" value="Unassembled WGS sequence"/>
</dbReference>
<accession>A0A399EE13</accession>
<protein>
    <submittedName>
        <fullName evidence="2">Uncharacterized protein</fullName>
    </submittedName>
</protein>
<evidence type="ECO:0000313" key="2">
    <source>
        <dbReference type="EMBL" id="RIH82874.1"/>
    </source>
</evidence>
<gene>
    <name evidence="2" type="ORF">Mterra_02483</name>
</gene>